<dbReference type="RefSeq" id="WP_109016225.1">
    <property type="nucleotide sequence ID" value="NZ_BDOQ01000013.1"/>
</dbReference>
<proteinExistence type="predicted"/>
<name>A0A2R5FF60_9PROT</name>
<organism evidence="4 5">
    <name type="scientific">Novimethylophilus kurashikiensis</name>
    <dbReference type="NCBI Taxonomy" id="1825523"/>
    <lineage>
        <taxon>Bacteria</taxon>
        <taxon>Pseudomonadati</taxon>
        <taxon>Pseudomonadota</taxon>
        <taxon>Betaproteobacteria</taxon>
        <taxon>Nitrosomonadales</taxon>
        <taxon>Methylophilaceae</taxon>
        <taxon>Novimethylophilus</taxon>
    </lineage>
</organism>
<evidence type="ECO:0000313" key="5">
    <source>
        <dbReference type="Proteomes" id="UP000245081"/>
    </source>
</evidence>
<evidence type="ECO:0000313" key="4">
    <source>
        <dbReference type="EMBL" id="GBG15061.1"/>
    </source>
</evidence>
<dbReference type="InterPro" id="IPR050832">
    <property type="entry name" value="Bact_Acetyltransf"/>
</dbReference>
<dbReference type="OrthoDB" id="119501at2"/>
<accession>A0A2R5FF60</accession>
<feature type="domain" description="N-acetyltransferase" evidence="3">
    <location>
        <begin position="13"/>
        <end position="168"/>
    </location>
</feature>
<evidence type="ECO:0000259" key="3">
    <source>
        <dbReference type="PROSITE" id="PS51186"/>
    </source>
</evidence>
<dbReference type="Gene3D" id="3.40.630.30">
    <property type="match status" value="1"/>
</dbReference>
<reference evidence="4 5" key="1">
    <citation type="journal article" date="2018" name="Environ. Microbiol.">
        <title>Isolation and genomic characterization of Novimethylophilus kurashikiensis gen. nov. sp. nov., a new lanthanide-dependent methylotrophic species of Methylophilaceae.</title>
        <authorList>
            <person name="Lv H."/>
            <person name="Sahin N."/>
            <person name="Tani A."/>
        </authorList>
    </citation>
    <scope>NUCLEOTIDE SEQUENCE [LARGE SCALE GENOMIC DNA]</scope>
    <source>
        <strain evidence="4 5">La2-4</strain>
    </source>
</reference>
<keyword evidence="1 4" id="KW-0808">Transferase</keyword>
<dbReference type="InterPro" id="IPR016181">
    <property type="entry name" value="Acyl_CoA_acyltransferase"/>
</dbReference>
<evidence type="ECO:0000256" key="2">
    <source>
        <dbReference type="ARBA" id="ARBA00023315"/>
    </source>
</evidence>
<keyword evidence="5" id="KW-1185">Reference proteome</keyword>
<protein>
    <submittedName>
        <fullName evidence="4">GCN5 family acetyltransferase</fullName>
    </submittedName>
</protein>
<dbReference type="AlphaFoldDB" id="A0A2R5FF60"/>
<keyword evidence="2" id="KW-0012">Acyltransferase</keyword>
<dbReference type="SUPFAM" id="SSF55729">
    <property type="entry name" value="Acyl-CoA N-acyltransferases (Nat)"/>
    <property type="match status" value="1"/>
</dbReference>
<dbReference type="PROSITE" id="PS51186">
    <property type="entry name" value="GNAT"/>
    <property type="match status" value="1"/>
</dbReference>
<dbReference type="Pfam" id="PF00583">
    <property type="entry name" value="Acetyltransf_1"/>
    <property type="match status" value="1"/>
</dbReference>
<evidence type="ECO:0000256" key="1">
    <source>
        <dbReference type="ARBA" id="ARBA00022679"/>
    </source>
</evidence>
<gene>
    <name evidence="4" type="ORF">NMK_2662</name>
</gene>
<dbReference type="Proteomes" id="UP000245081">
    <property type="component" value="Unassembled WGS sequence"/>
</dbReference>
<dbReference type="EMBL" id="BDOQ01000013">
    <property type="protein sequence ID" value="GBG15061.1"/>
    <property type="molecule type" value="Genomic_DNA"/>
</dbReference>
<dbReference type="GO" id="GO:0016747">
    <property type="term" value="F:acyltransferase activity, transferring groups other than amino-acyl groups"/>
    <property type="evidence" value="ECO:0007669"/>
    <property type="project" value="InterPro"/>
</dbReference>
<comment type="caution">
    <text evidence="4">The sequence shown here is derived from an EMBL/GenBank/DDBJ whole genome shotgun (WGS) entry which is preliminary data.</text>
</comment>
<sequence length="186" mass="20200">MTGNKPGAAVPALDFRIAQPADVPNIVSLVNSAYRGDSSRKGWTTEADLLDGQRTDREEINSILADPNSVFFLGESNGELIASAHLQKAGDQAHFGMFAVKPGLQNGGIGKRFMQAAEGFVRSSWQCSSLTMSVITLRLSLIAFYERRGFRRTGEIKPFPQSEKFGIPKVSGLQLEVLEKPLVSGD</sequence>
<dbReference type="PANTHER" id="PTHR43877:SF1">
    <property type="entry name" value="ACETYLTRANSFERASE"/>
    <property type="match status" value="1"/>
</dbReference>
<dbReference type="PANTHER" id="PTHR43877">
    <property type="entry name" value="AMINOALKYLPHOSPHONATE N-ACETYLTRANSFERASE-RELATED-RELATED"/>
    <property type="match status" value="1"/>
</dbReference>
<dbReference type="InterPro" id="IPR000182">
    <property type="entry name" value="GNAT_dom"/>
</dbReference>
<dbReference type="CDD" id="cd04301">
    <property type="entry name" value="NAT_SF"/>
    <property type="match status" value="1"/>
</dbReference>